<gene>
    <name evidence="1" type="ORF">S01H4_37478</name>
</gene>
<reference evidence="1" key="1">
    <citation type="journal article" date="2014" name="Front. Microbiol.">
        <title>High frequency of phylogenetically diverse reductive dehalogenase-homologous genes in deep subseafloor sedimentary metagenomes.</title>
        <authorList>
            <person name="Kawai M."/>
            <person name="Futagami T."/>
            <person name="Toyoda A."/>
            <person name="Takaki Y."/>
            <person name="Nishi S."/>
            <person name="Hori S."/>
            <person name="Arai W."/>
            <person name="Tsubouchi T."/>
            <person name="Morono Y."/>
            <person name="Uchiyama I."/>
            <person name="Ito T."/>
            <person name="Fujiyama A."/>
            <person name="Inagaki F."/>
            <person name="Takami H."/>
        </authorList>
    </citation>
    <scope>NUCLEOTIDE SEQUENCE</scope>
    <source>
        <strain evidence="1">Expedition CK06-06</strain>
    </source>
</reference>
<dbReference type="AlphaFoldDB" id="X1BZX7"/>
<protein>
    <submittedName>
        <fullName evidence="1">Uncharacterized protein</fullName>
    </submittedName>
</protein>
<sequence length="50" mass="6185">MDLIEDIRNWLLFLQTIDNTFKYEILDCGYKLVVKLDYKEKKYRLVIEEL</sequence>
<comment type="caution">
    <text evidence="1">The sequence shown here is derived from an EMBL/GenBank/DDBJ whole genome shotgun (WGS) entry which is preliminary data.</text>
</comment>
<accession>X1BZX7</accession>
<dbReference type="EMBL" id="BART01020136">
    <property type="protein sequence ID" value="GAH00537.1"/>
    <property type="molecule type" value="Genomic_DNA"/>
</dbReference>
<evidence type="ECO:0000313" key="1">
    <source>
        <dbReference type="EMBL" id="GAH00537.1"/>
    </source>
</evidence>
<organism evidence="1">
    <name type="scientific">marine sediment metagenome</name>
    <dbReference type="NCBI Taxonomy" id="412755"/>
    <lineage>
        <taxon>unclassified sequences</taxon>
        <taxon>metagenomes</taxon>
        <taxon>ecological metagenomes</taxon>
    </lineage>
</organism>
<name>X1BZX7_9ZZZZ</name>
<proteinExistence type="predicted"/>